<evidence type="ECO:0000313" key="2">
    <source>
        <dbReference type="EMBL" id="AWK76209.1"/>
    </source>
</evidence>
<dbReference type="OrthoDB" id="9802433at2"/>
<dbReference type="KEGG" id="roz:CBI38_32445"/>
<keyword evidence="2" id="KW-0614">Plasmid</keyword>
<dbReference type="Proteomes" id="UP000245711">
    <property type="component" value="Plasmid pRB98"/>
</dbReference>
<dbReference type="AlphaFoldDB" id="A0A2S2C5T6"/>
<evidence type="ECO:0000313" key="3">
    <source>
        <dbReference type="Proteomes" id="UP000245711"/>
    </source>
</evidence>
<accession>A0A2S2C5T6</accession>
<organism evidence="2 3">
    <name type="scientific">Rhodococcus oxybenzonivorans</name>
    <dbReference type="NCBI Taxonomy" id="1990687"/>
    <lineage>
        <taxon>Bacteria</taxon>
        <taxon>Bacillati</taxon>
        <taxon>Actinomycetota</taxon>
        <taxon>Actinomycetes</taxon>
        <taxon>Mycobacteriales</taxon>
        <taxon>Nocardiaceae</taxon>
        <taxon>Rhodococcus</taxon>
    </lineage>
</organism>
<gene>
    <name evidence="2" type="ORF">CBI38_32445</name>
</gene>
<protein>
    <submittedName>
        <fullName evidence="2">Uncharacterized protein</fullName>
    </submittedName>
</protein>
<name>A0A2S2C5T6_9NOCA</name>
<evidence type="ECO:0000256" key="1">
    <source>
        <dbReference type="SAM" id="MobiDB-lite"/>
    </source>
</evidence>
<geneLocation type="plasmid" evidence="3">
    <name>prb98</name>
</geneLocation>
<feature type="region of interest" description="Disordered" evidence="1">
    <location>
        <begin position="44"/>
        <end position="64"/>
    </location>
</feature>
<keyword evidence="3" id="KW-1185">Reference proteome</keyword>
<dbReference type="EMBL" id="CP021355">
    <property type="protein sequence ID" value="AWK76209.1"/>
    <property type="molecule type" value="Genomic_DNA"/>
</dbReference>
<reference evidence="2 3" key="1">
    <citation type="submission" date="2017-05" db="EMBL/GenBank/DDBJ databases">
        <title>Isolation of Rhodococcus sp. S2-17 biodegrading of BP-3.</title>
        <authorList>
            <person name="Lee Y."/>
            <person name="Kim K.H."/>
            <person name="Chun B.H."/>
            <person name="Jung H.S."/>
            <person name="Jeon C.O."/>
        </authorList>
    </citation>
    <scope>NUCLEOTIDE SEQUENCE [LARGE SCALE GENOMIC DNA]</scope>
    <source>
        <strain evidence="2 3">S2-17</strain>
        <plasmid evidence="3">prb98</plasmid>
    </source>
</reference>
<sequence>MFLAGHRYAGDEDSGWDGDGQDSTLFAMLGWRWCRLWNHQRDENGAERMSGCRRRPSRDGIGNR</sequence>
<proteinExistence type="predicted"/>